<name>A0A4Y2AEE4_ARAVE</name>
<organism evidence="1 2">
    <name type="scientific">Araneus ventricosus</name>
    <name type="common">Orbweaver spider</name>
    <name type="synonym">Epeira ventricosa</name>
    <dbReference type="NCBI Taxonomy" id="182803"/>
    <lineage>
        <taxon>Eukaryota</taxon>
        <taxon>Metazoa</taxon>
        <taxon>Ecdysozoa</taxon>
        <taxon>Arthropoda</taxon>
        <taxon>Chelicerata</taxon>
        <taxon>Arachnida</taxon>
        <taxon>Araneae</taxon>
        <taxon>Araneomorphae</taxon>
        <taxon>Entelegynae</taxon>
        <taxon>Araneoidea</taxon>
        <taxon>Araneidae</taxon>
        <taxon>Araneus</taxon>
    </lineage>
</organism>
<reference evidence="1 2" key="1">
    <citation type="journal article" date="2019" name="Sci. Rep.">
        <title>Orb-weaving spider Araneus ventricosus genome elucidates the spidroin gene catalogue.</title>
        <authorList>
            <person name="Kono N."/>
            <person name="Nakamura H."/>
            <person name="Ohtoshi R."/>
            <person name="Moran D.A.P."/>
            <person name="Shinohara A."/>
            <person name="Yoshida Y."/>
            <person name="Fujiwara M."/>
            <person name="Mori M."/>
            <person name="Tomita M."/>
            <person name="Arakawa K."/>
        </authorList>
    </citation>
    <scope>NUCLEOTIDE SEQUENCE [LARGE SCALE GENOMIC DNA]</scope>
</reference>
<gene>
    <name evidence="1" type="ORF">AVEN_41753_1</name>
</gene>
<keyword evidence="2" id="KW-1185">Reference proteome</keyword>
<comment type="caution">
    <text evidence="1">The sequence shown here is derived from an EMBL/GenBank/DDBJ whole genome shotgun (WGS) entry which is preliminary data.</text>
</comment>
<dbReference type="AlphaFoldDB" id="A0A4Y2AEE4"/>
<dbReference type="Proteomes" id="UP000499080">
    <property type="component" value="Unassembled WGS sequence"/>
</dbReference>
<protein>
    <submittedName>
        <fullName evidence="1">Uncharacterized protein</fullName>
    </submittedName>
</protein>
<evidence type="ECO:0000313" key="2">
    <source>
        <dbReference type="Proteomes" id="UP000499080"/>
    </source>
</evidence>
<accession>A0A4Y2AEE4</accession>
<evidence type="ECO:0000313" key="1">
    <source>
        <dbReference type="EMBL" id="GBL77324.1"/>
    </source>
</evidence>
<dbReference type="EMBL" id="BGPR01000012">
    <property type="protein sequence ID" value="GBL77324.1"/>
    <property type="molecule type" value="Genomic_DNA"/>
</dbReference>
<sequence>MFPSGLLSEDVTAPPLPEELFFQSNPIRKQKMHGVKVLKLKDKVVAKIKILIVDKSKKVLALQQPAKKYCTRELVFECTTSKILQIVPNNTNIIDFK</sequence>
<proteinExistence type="predicted"/>